<protein>
    <submittedName>
        <fullName evidence="3">Uncharacterized protein</fullName>
    </submittedName>
</protein>
<gene>
    <name evidence="3" type="ORF">FOL47_002337</name>
</gene>
<proteinExistence type="predicted"/>
<dbReference type="AlphaFoldDB" id="A0A7J6MDZ4"/>
<organism evidence="3 4">
    <name type="scientific">Perkinsus chesapeaki</name>
    <name type="common">Clam parasite</name>
    <name type="synonym">Perkinsus andrewsi</name>
    <dbReference type="NCBI Taxonomy" id="330153"/>
    <lineage>
        <taxon>Eukaryota</taxon>
        <taxon>Sar</taxon>
        <taxon>Alveolata</taxon>
        <taxon>Perkinsozoa</taxon>
        <taxon>Perkinsea</taxon>
        <taxon>Perkinsida</taxon>
        <taxon>Perkinsidae</taxon>
        <taxon>Perkinsus</taxon>
    </lineage>
</organism>
<keyword evidence="2" id="KW-0812">Transmembrane</keyword>
<name>A0A7J6MDZ4_PERCH</name>
<dbReference type="OrthoDB" id="411554at2759"/>
<evidence type="ECO:0000313" key="3">
    <source>
        <dbReference type="EMBL" id="KAF4669822.1"/>
    </source>
</evidence>
<dbReference type="Proteomes" id="UP000591131">
    <property type="component" value="Unassembled WGS sequence"/>
</dbReference>
<reference evidence="3 4" key="1">
    <citation type="submission" date="2020-04" db="EMBL/GenBank/DDBJ databases">
        <title>Perkinsus chesapeaki whole genome sequence.</title>
        <authorList>
            <person name="Bogema D.R."/>
        </authorList>
    </citation>
    <scope>NUCLEOTIDE SEQUENCE [LARGE SCALE GENOMIC DNA]</scope>
    <source>
        <strain evidence="3">ATCC PRA-425</strain>
    </source>
</reference>
<keyword evidence="2" id="KW-1133">Transmembrane helix</keyword>
<evidence type="ECO:0000256" key="1">
    <source>
        <dbReference type="SAM" id="MobiDB-lite"/>
    </source>
</evidence>
<comment type="caution">
    <text evidence="3">The sequence shown here is derived from an EMBL/GenBank/DDBJ whole genome shotgun (WGS) entry which is preliminary data.</text>
</comment>
<sequence length="714" mass="80397">MLLSSLRTEAWPSSSSSSPTARSKRRSVFDSCGARSWALGLFWFAAISSTVLAAFILVYFAPLSSSGRPAGLFFRRSPKPIPPPHPYGIQRQTLNDGHYLAAGDLTNISHGRPEYVDFITTAMEETKKDTKLWTGVQCTGHQLNHSCIFDNLYYTPKDEKFHVILPSFAQIRRANYYGRPVDVSSDPSSLLMSRDHLTPDAVEMVLANCSDFFMGDVPFIPTGGNFTPIIHIFNSSSEALSWLSASSPHTGLPTIIDGLTVYGFSLYMHNVGHLLYDGIYPLFISMIRFGYGEARVNAAFRIVYNEMHQPGQKVPADTVVPKFFGGTYYRLNDFSEDLYRFQRVIVGSRRMAHRSLNLQGTMPGSYSFENSLYYFTQRLKAAYGLVPWTDFMSANAEIKTDRAAGGCKGVFTDNKRFTEHERAMFRSILAKLKKSGLCDIIFLQWEEHSFREQLEIFSESDVYISGVGTGITRAHMIKPGGVVVNLGEFETIGYPPRVQASYRDVQFSTGAPYLGVLFYPARLWNIYGEFQPEAVEDIIEQAVRKVKEGFVLPRPLEDGLSHVGKTFSQYCEQSPEDCDELNSELNPFDDANNDYWCALCSWPEYIGLDSMWHEGQSCEWYGAARQCKFNYRLFEECQSPDHIAFDKECHEANRPAMRHQRQTLLQGQATELGVGVSELSPSQATEALLAGRPPDCPVRYEPGLTCSCQPLVWL</sequence>
<dbReference type="EMBL" id="JAAPAO010000163">
    <property type="protein sequence ID" value="KAF4669822.1"/>
    <property type="molecule type" value="Genomic_DNA"/>
</dbReference>
<feature type="transmembrane region" description="Helical" evidence="2">
    <location>
        <begin position="36"/>
        <end position="60"/>
    </location>
</feature>
<evidence type="ECO:0000313" key="4">
    <source>
        <dbReference type="Proteomes" id="UP000591131"/>
    </source>
</evidence>
<accession>A0A7J6MDZ4</accession>
<keyword evidence="4" id="KW-1185">Reference proteome</keyword>
<evidence type="ECO:0000256" key="2">
    <source>
        <dbReference type="SAM" id="Phobius"/>
    </source>
</evidence>
<keyword evidence="2" id="KW-0472">Membrane</keyword>
<feature type="region of interest" description="Disordered" evidence="1">
    <location>
        <begin position="1"/>
        <end position="23"/>
    </location>
</feature>